<dbReference type="GO" id="GO:0005829">
    <property type="term" value="C:cytosol"/>
    <property type="evidence" value="ECO:0007669"/>
    <property type="project" value="TreeGrafter"/>
</dbReference>
<dbReference type="EMBL" id="CASHTH010003292">
    <property type="protein sequence ID" value="CAI8042920.1"/>
    <property type="molecule type" value="Genomic_DNA"/>
</dbReference>
<dbReference type="FunFam" id="3.40.1170.60:FF:000001">
    <property type="entry name" value="DNA polymerase IV"/>
    <property type="match status" value="1"/>
</dbReference>
<evidence type="ECO:0000256" key="2">
    <source>
        <dbReference type="ARBA" id="ARBA00004496"/>
    </source>
</evidence>
<dbReference type="SUPFAM" id="SSF100879">
    <property type="entry name" value="Lesion bypass DNA polymerase (Y-family), little finger domain"/>
    <property type="match status" value="1"/>
</dbReference>
<evidence type="ECO:0000256" key="5">
    <source>
        <dbReference type="ARBA" id="ARBA00012417"/>
    </source>
</evidence>
<comment type="caution">
    <text evidence="21">The sequence shown here is derived from an EMBL/GenBank/DDBJ whole genome shotgun (WGS) entry which is preliminary data.</text>
</comment>
<dbReference type="InterPro" id="IPR017961">
    <property type="entry name" value="DNA_pol_Y-fam_little_finger"/>
</dbReference>
<comment type="similarity">
    <text evidence="3">Belongs to the DNA polymerase type-Y family.</text>
</comment>
<keyword evidence="10" id="KW-0548">Nucleotidyltransferase</keyword>
<evidence type="ECO:0000259" key="20">
    <source>
        <dbReference type="PROSITE" id="PS50173"/>
    </source>
</evidence>
<evidence type="ECO:0000256" key="3">
    <source>
        <dbReference type="ARBA" id="ARBA00010945"/>
    </source>
</evidence>
<dbReference type="Pfam" id="PF00817">
    <property type="entry name" value="IMS"/>
    <property type="match status" value="1"/>
</dbReference>
<evidence type="ECO:0000256" key="7">
    <source>
        <dbReference type="ARBA" id="ARBA00022457"/>
    </source>
</evidence>
<evidence type="ECO:0000256" key="16">
    <source>
        <dbReference type="ARBA" id="ARBA00023125"/>
    </source>
</evidence>
<keyword evidence="15" id="KW-0239">DNA-directed DNA polymerase</keyword>
<comment type="subunit">
    <text evidence="4">Monomer.</text>
</comment>
<protein>
    <recommendedName>
        <fullName evidence="6">DNA polymerase kappa</fullName>
        <ecNumber evidence="5">2.7.7.7</ecNumber>
    </recommendedName>
</protein>
<dbReference type="GO" id="GO:0003887">
    <property type="term" value="F:DNA-directed DNA polymerase activity"/>
    <property type="evidence" value="ECO:0007669"/>
    <property type="project" value="UniProtKB-KW"/>
</dbReference>
<dbReference type="InterPro" id="IPR036775">
    <property type="entry name" value="DNA_pol_Y-fam_lit_finger_sf"/>
</dbReference>
<evidence type="ECO:0000256" key="1">
    <source>
        <dbReference type="ARBA" id="ARBA00001946"/>
    </source>
</evidence>
<keyword evidence="7" id="KW-0515">Mutator protein</keyword>
<evidence type="ECO:0000256" key="6">
    <source>
        <dbReference type="ARBA" id="ARBA00016178"/>
    </source>
</evidence>
<dbReference type="NCBIfam" id="NF002677">
    <property type="entry name" value="PRK02406.1"/>
    <property type="match status" value="1"/>
</dbReference>
<dbReference type="Gene3D" id="1.10.150.20">
    <property type="entry name" value="5' to 3' exonuclease, C-terminal subdomain"/>
    <property type="match status" value="1"/>
</dbReference>
<keyword evidence="14" id="KW-0460">Magnesium</keyword>
<dbReference type="SUPFAM" id="SSF56672">
    <property type="entry name" value="DNA/RNA polymerases"/>
    <property type="match status" value="1"/>
</dbReference>
<dbReference type="Pfam" id="PF11799">
    <property type="entry name" value="IMS_C"/>
    <property type="match status" value="1"/>
</dbReference>
<feature type="domain" description="UmuC" evidence="20">
    <location>
        <begin position="9"/>
        <end position="189"/>
    </location>
</feature>
<dbReference type="PROSITE" id="PS50173">
    <property type="entry name" value="UMUC"/>
    <property type="match status" value="1"/>
</dbReference>
<reference evidence="21" key="1">
    <citation type="submission" date="2023-03" db="EMBL/GenBank/DDBJ databases">
        <authorList>
            <person name="Steffen K."/>
            <person name="Cardenas P."/>
        </authorList>
    </citation>
    <scope>NUCLEOTIDE SEQUENCE</scope>
</reference>
<organism evidence="21 22">
    <name type="scientific">Geodia barretti</name>
    <name type="common">Barrett's horny sponge</name>
    <dbReference type="NCBI Taxonomy" id="519541"/>
    <lineage>
        <taxon>Eukaryota</taxon>
        <taxon>Metazoa</taxon>
        <taxon>Porifera</taxon>
        <taxon>Demospongiae</taxon>
        <taxon>Heteroscleromorpha</taxon>
        <taxon>Tetractinellida</taxon>
        <taxon>Astrophorina</taxon>
        <taxon>Geodiidae</taxon>
        <taxon>Geodia</taxon>
    </lineage>
</organism>
<evidence type="ECO:0000256" key="18">
    <source>
        <dbReference type="ARBA" id="ARBA00049244"/>
    </source>
</evidence>
<evidence type="ECO:0000256" key="10">
    <source>
        <dbReference type="ARBA" id="ARBA00022695"/>
    </source>
</evidence>
<dbReference type="GO" id="GO:0006260">
    <property type="term" value="P:DNA replication"/>
    <property type="evidence" value="ECO:0007669"/>
    <property type="project" value="UniProtKB-KW"/>
</dbReference>
<keyword evidence="17" id="KW-0234">DNA repair</keyword>
<evidence type="ECO:0000256" key="11">
    <source>
        <dbReference type="ARBA" id="ARBA00022705"/>
    </source>
</evidence>
<accession>A0AA35T709</accession>
<keyword evidence="22" id="KW-1185">Reference proteome</keyword>
<evidence type="ECO:0000256" key="14">
    <source>
        <dbReference type="ARBA" id="ARBA00022842"/>
    </source>
</evidence>
<keyword evidence="9" id="KW-0808">Transferase</keyword>
<evidence type="ECO:0000313" key="22">
    <source>
        <dbReference type="Proteomes" id="UP001174909"/>
    </source>
</evidence>
<dbReference type="FunFam" id="3.30.1490.100:FF:000004">
    <property type="entry name" value="DNA polymerase IV"/>
    <property type="match status" value="1"/>
</dbReference>
<dbReference type="InterPro" id="IPR022880">
    <property type="entry name" value="DNApol_IV"/>
</dbReference>
<dbReference type="GO" id="GO:0003684">
    <property type="term" value="F:damaged DNA binding"/>
    <property type="evidence" value="ECO:0007669"/>
    <property type="project" value="InterPro"/>
</dbReference>
<evidence type="ECO:0000256" key="8">
    <source>
        <dbReference type="ARBA" id="ARBA00022490"/>
    </source>
</evidence>
<comment type="cofactor">
    <cofactor evidence="1">
        <name>Mg(2+)</name>
        <dbReference type="ChEBI" id="CHEBI:18420"/>
    </cofactor>
</comment>
<gene>
    <name evidence="21" type="ORF">GBAR_LOCUS23811</name>
</gene>
<keyword evidence="11" id="KW-0235">DNA replication</keyword>
<evidence type="ECO:0000256" key="17">
    <source>
        <dbReference type="ARBA" id="ARBA00023204"/>
    </source>
</evidence>
<dbReference type="InterPro" id="IPR043502">
    <property type="entry name" value="DNA/RNA_pol_sf"/>
</dbReference>
<dbReference type="HAMAP" id="MF_01113">
    <property type="entry name" value="DNApol_IV"/>
    <property type="match status" value="1"/>
</dbReference>
<evidence type="ECO:0000256" key="13">
    <source>
        <dbReference type="ARBA" id="ARBA00022763"/>
    </source>
</evidence>
<keyword evidence="8" id="KW-0963">Cytoplasm</keyword>
<dbReference type="GO" id="GO:0042276">
    <property type="term" value="P:error-prone translesion synthesis"/>
    <property type="evidence" value="ECO:0007669"/>
    <property type="project" value="TreeGrafter"/>
</dbReference>
<dbReference type="PANTHER" id="PTHR11076:SF33">
    <property type="entry name" value="DNA POLYMERASE KAPPA"/>
    <property type="match status" value="1"/>
</dbReference>
<dbReference type="AlphaFoldDB" id="A0AA35T709"/>
<dbReference type="GO" id="GO:0006281">
    <property type="term" value="P:DNA repair"/>
    <property type="evidence" value="ECO:0007669"/>
    <property type="project" value="UniProtKB-KW"/>
</dbReference>
<dbReference type="InterPro" id="IPR001126">
    <property type="entry name" value="UmuC"/>
</dbReference>
<dbReference type="CDD" id="cd03586">
    <property type="entry name" value="PolY_Pol_IV_kappa"/>
    <property type="match status" value="1"/>
</dbReference>
<dbReference type="EC" id="2.7.7.7" evidence="5"/>
<keyword evidence="13" id="KW-0227">DNA damage</keyword>
<dbReference type="PANTHER" id="PTHR11076">
    <property type="entry name" value="DNA REPAIR POLYMERASE UMUC / TRANSFERASE FAMILY MEMBER"/>
    <property type="match status" value="1"/>
</dbReference>
<dbReference type="InterPro" id="IPR043128">
    <property type="entry name" value="Rev_trsase/Diguanyl_cyclase"/>
</dbReference>
<dbReference type="InterPro" id="IPR050116">
    <property type="entry name" value="DNA_polymerase-Y"/>
</dbReference>
<keyword evidence="12" id="KW-0479">Metal-binding</keyword>
<proteinExistence type="inferred from homology"/>
<sequence length="380" mass="40727">MIQPSVRHIIHADLDAFYAAVEQLDNPELRGKPVLVGGSPDGRGVVATASYEARKFGVHSAMPMATAVRHCPDGIIVRPRFDRYRELSAQVMGVFRSVTDTIEPQSLDEAYLDITVAADDRSPIAVAIDIKARVAAETGLTVSVGLATGKCVAKIASDLQKPDGLVVVPDGEEAEFLAPLAVGKLAGIGPKSAARLLADGVHTIGDLAGMPEPWFTRRFGKRGASIRDHARGIDHSPVQTVRETKSMSSETTFPEDIGSAEELRPVIDRLSSSVASALMRKSLTGRTVTVKMRLSDFTTFTRQMTLPASINDDSTIGATAWTLLERELAPERTFRLLGVGVSGFVPAEPEGNDKPNRRRAAHRASAGARATSYQLALPVN</sequence>
<dbReference type="Gene3D" id="3.30.1490.100">
    <property type="entry name" value="DNA polymerase, Y-family, little finger domain"/>
    <property type="match status" value="1"/>
</dbReference>
<comment type="subcellular location">
    <subcellularLocation>
        <location evidence="2">Cytoplasm</location>
    </subcellularLocation>
</comment>
<evidence type="ECO:0000256" key="12">
    <source>
        <dbReference type="ARBA" id="ARBA00022723"/>
    </source>
</evidence>
<comment type="catalytic activity">
    <reaction evidence="18">
        <text>DNA(n) + a 2'-deoxyribonucleoside 5'-triphosphate = DNA(n+1) + diphosphate</text>
        <dbReference type="Rhea" id="RHEA:22508"/>
        <dbReference type="Rhea" id="RHEA-COMP:17339"/>
        <dbReference type="Rhea" id="RHEA-COMP:17340"/>
        <dbReference type="ChEBI" id="CHEBI:33019"/>
        <dbReference type="ChEBI" id="CHEBI:61560"/>
        <dbReference type="ChEBI" id="CHEBI:173112"/>
        <dbReference type="EC" id="2.7.7.7"/>
    </reaction>
</comment>
<evidence type="ECO:0000256" key="19">
    <source>
        <dbReference type="SAM" id="MobiDB-lite"/>
    </source>
</evidence>
<keyword evidence="16" id="KW-0238">DNA-binding</keyword>
<feature type="region of interest" description="Disordered" evidence="19">
    <location>
        <begin position="346"/>
        <end position="372"/>
    </location>
</feature>
<evidence type="ECO:0000256" key="9">
    <source>
        <dbReference type="ARBA" id="ARBA00022679"/>
    </source>
</evidence>
<dbReference type="Proteomes" id="UP001174909">
    <property type="component" value="Unassembled WGS sequence"/>
</dbReference>
<evidence type="ECO:0000256" key="15">
    <source>
        <dbReference type="ARBA" id="ARBA00022932"/>
    </source>
</evidence>
<evidence type="ECO:0000313" key="21">
    <source>
        <dbReference type="EMBL" id="CAI8042920.1"/>
    </source>
</evidence>
<dbReference type="Gene3D" id="3.40.1170.60">
    <property type="match status" value="1"/>
</dbReference>
<dbReference type="Gene3D" id="3.30.70.270">
    <property type="match status" value="1"/>
</dbReference>
<dbReference type="GO" id="GO:0046872">
    <property type="term" value="F:metal ion binding"/>
    <property type="evidence" value="ECO:0007669"/>
    <property type="project" value="UniProtKB-KW"/>
</dbReference>
<evidence type="ECO:0000256" key="4">
    <source>
        <dbReference type="ARBA" id="ARBA00011245"/>
    </source>
</evidence>
<name>A0AA35T709_GEOBA</name>